<evidence type="ECO:0000313" key="2">
    <source>
        <dbReference type="EMBL" id="ONG56172.1"/>
    </source>
</evidence>
<keyword evidence="3" id="KW-1185">Reference proteome</keyword>
<sequence length="431" mass="46072">MPTPPRPTLGPLPRKLVGLLTLGLLLLVPHLLVDDVISERQNRQQEVEEEIGRSWGRPQSVLGPVLVLPYVGTLPSSGSQTEKRGRGEIMLLPTQLNARAVLAPETRKRGVFETTVYTAQLSLEGSLTLPPIAVPGVADAELLWREAYLLTGATELRSGGGRLTVDGTALAASDIPGDPSLCGPAETQRWPLRLEAAPEAGRELRFAQALELRGTSRLHLLPLAGQTRLHMEAPWPSPSFGGAALPQSSDVTAAGFTADWSMRGRGLLLRQNLRACGEPDGIGVTLLESVPTHRMVSRASKYAMLFLSLAFVTYLCFELVARARIHLVQYGLMGCSVLLFPLLLLAIGEPLGFGAAYLIASLAVLLQATGHTAAVTRRPGMAAVFAGVVGLLFGFLYVVLSLESYALLVGALALFAALSAVMAVTRKVDWQ</sequence>
<evidence type="ECO:0008006" key="4">
    <source>
        <dbReference type="Google" id="ProtNLM"/>
    </source>
</evidence>
<dbReference type="PANTHER" id="PTHR30092">
    <property type="entry name" value="INNER MEMBRANE PROTEIN CRED"/>
    <property type="match status" value="1"/>
</dbReference>
<dbReference type="AlphaFoldDB" id="A0A1V2H535"/>
<accession>A0A1V2H535</accession>
<proteinExistence type="predicted"/>
<protein>
    <recommendedName>
        <fullName evidence="4">Cell envelope integrity protein CreD</fullName>
    </recommendedName>
</protein>
<reference evidence="2 3" key="1">
    <citation type="submission" date="2016-10" db="EMBL/GenBank/DDBJ databases">
        <title>Draft Genome sequence of Roseomonas sp. strain M3.</title>
        <authorList>
            <person name="Subhash Y."/>
            <person name="Lee S."/>
        </authorList>
    </citation>
    <scope>NUCLEOTIDE SEQUENCE [LARGE SCALE GENOMIC DNA]</scope>
    <source>
        <strain evidence="2 3">M3</strain>
    </source>
</reference>
<dbReference type="Proteomes" id="UP000188879">
    <property type="component" value="Unassembled WGS sequence"/>
</dbReference>
<dbReference type="PIRSF" id="PIRSF004548">
    <property type="entry name" value="CreD"/>
    <property type="match status" value="1"/>
</dbReference>
<evidence type="ECO:0000256" key="1">
    <source>
        <dbReference type="SAM" id="Phobius"/>
    </source>
</evidence>
<dbReference type="Pfam" id="PF06123">
    <property type="entry name" value="CreD"/>
    <property type="match status" value="1"/>
</dbReference>
<dbReference type="PANTHER" id="PTHR30092:SF0">
    <property type="entry name" value="INNER MEMBRANE PROTEIN CRED"/>
    <property type="match status" value="1"/>
</dbReference>
<dbReference type="InterPro" id="IPR010364">
    <property type="entry name" value="Uncharacterised_IM_CreD"/>
</dbReference>
<gene>
    <name evidence="2" type="ORF">BKE38_06605</name>
</gene>
<feature type="transmembrane region" description="Helical" evidence="1">
    <location>
        <begin position="327"/>
        <end position="348"/>
    </location>
</feature>
<feature type="transmembrane region" description="Helical" evidence="1">
    <location>
        <begin position="354"/>
        <end position="374"/>
    </location>
</feature>
<evidence type="ECO:0000313" key="3">
    <source>
        <dbReference type="Proteomes" id="UP000188879"/>
    </source>
</evidence>
<name>A0A1V2H535_9PROT</name>
<keyword evidence="1" id="KW-1133">Transmembrane helix</keyword>
<dbReference type="EMBL" id="MLCO01000050">
    <property type="protein sequence ID" value="ONG56172.1"/>
    <property type="molecule type" value="Genomic_DNA"/>
</dbReference>
<dbReference type="NCBIfam" id="NF008712">
    <property type="entry name" value="PRK11715.1-1"/>
    <property type="match status" value="1"/>
</dbReference>
<comment type="caution">
    <text evidence="2">The sequence shown here is derived from an EMBL/GenBank/DDBJ whole genome shotgun (WGS) entry which is preliminary data.</text>
</comment>
<feature type="transmembrane region" description="Helical" evidence="1">
    <location>
        <begin position="405"/>
        <end position="425"/>
    </location>
</feature>
<feature type="transmembrane region" description="Helical" evidence="1">
    <location>
        <begin position="381"/>
        <end position="399"/>
    </location>
</feature>
<feature type="transmembrane region" description="Helical" evidence="1">
    <location>
        <begin position="302"/>
        <end position="320"/>
    </location>
</feature>
<dbReference type="GO" id="GO:0005886">
    <property type="term" value="C:plasma membrane"/>
    <property type="evidence" value="ECO:0007669"/>
    <property type="project" value="TreeGrafter"/>
</dbReference>
<keyword evidence="1" id="KW-0812">Transmembrane</keyword>
<keyword evidence="1" id="KW-0472">Membrane</keyword>
<organism evidence="2 3">
    <name type="scientific">Teichococcus deserti</name>
    <dbReference type="NCBI Taxonomy" id="1817963"/>
    <lineage>
        <taxon>Bacteria</taxon>
        <taxon>Pseudomonadati</taxon>
        <taxon>Pseudomonadota</taxon>
        <taxon>Alphaproteobacteria</taxon>
        <taxon>Acetobacterales</taxon>
        <taxon>Roseomonadaceae</taxon>
        <taxon>Roseomonas</taxon>
    </lineage>
</organism>